<dbReference type="GO" id="GO:0005737">
    <property type="term" value="C:cytoplasm"/>
    <property type="evidence" value="ECO:0007669"/>
    <property type="project" value="TreeGrafter"/>
</dbReference>
<dbReference type="SUPFAM" id="SSF52490">
    <property type="entry name" value="Tubulin nucleotide-binding domain-like"/>
    <property type="match status" value="1"/>
</dbReference>
<evidence type="ECO:0000259" key="3">
    <source>
        <dbReference type="Pfam" id="PF12327"/>
    </source>
</evidence>
<dbReference type="GO" id="GO:0051301">
    <property type="term" value="P:cell division"/>
    <property type="evidence" value="ECO:0007669"/>
    <property type="project" value="TreeGrafter"/>
</dbReference>
<feature type="domain" description="Cell division protein FtsZ C-terminal" evidence="3">
    <location>
        <begin position="139"/>
        <end position="223"/>
    </location>
</feature>
<evidence type="ECO:0000256" key="2">
    <source>
        <dbReference type="ARBA" id="ARBA00023134"/>
    </source>
</evidence>
<dbReference type="InterPro" id="IPR024757">
    <property type="entry name" value="FtsZ_C"/>
</dbReference>
<dbReference type="InterPro" id="IPR036525">
    <property type="entry name" value="Tubulin/FtsZ_GTPase_sf"/>
</dbReference>
<dbReference type="GO" id="GO:0005525">
    <property type="term" value="F:GTP binding"/>
    <property type="evidence" value="ECO:0007669"/>
    <property type="project" value="UniProtKB-KW"/>
</dbReference>
<evidence type="ECO:0000313" key="4">
    <source>
        <dbReference type="EMBL" id="GAI89049.1"/>
    </source>
</evidence>
<dbReference type="Pfam" id="PF12327">
    <property type="entry name" value="FtsZ_C"/>
    <property type="match status" value="1"/>
</dbReference>
<dbReference type="PRINTS" id="PR00423">
    <property type="entry name" value="CELLDVISFTSZ"/>
</dbReference>
<reference evidence="4" key="1">
    <citation type="journal article" date="2014" name="Front. Microbiol.">
        <title>High frequency of phylogenetically diverse reductive dehalogenase-homologous genes in deep subseafloor sedimentary metagenomes.</title>
        <authorList>
            <person name="Kawai M."/>
            <person name="Futagami T."/>
            <person name="Toyoda A."/>
            <person name="Takaki Y."/>
            <person name="Nishi S."/>
            <person name="Hori S."/>
            <person name="Arai W."/>
            <person name="Tsubouchi T."/>
            <person name="Morono Y."/>
            <person name="Uchiyama I."/>
            <person name="Ito T."/>
            <person name="Fujiyama A."/>
            <person name="Inagaki F."/>
            <person name="Takami H."/>
        </authorList>
    </citation>
    <scope>NUCLEOTIDE SEQUENCE</scope>
    <source>
        <strain evidence="4">Expedition CK06-06</strain>
    </source>
</reference>
<keyword evidence="2" id="KW-0342">GTP-binding</keyword>
<dbReference type="SUPFAM" id="SSF55307">
    <property type="entry name" value="Tubulin C-terminal domain-like"/>
    <property type="match status" value="1"/>
</dbReference>
<dbReference type="GO" id="GO:0032153">
    <property type="term" value="C:cell division site"/>
    <property type="evidence" value="ECO:0007669"/>
    <property type="project" value="TreeGrafter"/>
</dbReference>
<gene>
    <name evidence="4" type="ORF">S12H4_34135</name>
</gene>
<name>X1U9R1_9ZZZZ</name>
<accession>X1U9R1</accession>
<evidence type="ECO:0000256" key="1">
    <source>
        <dbReference type="ARBA" id="ARBA00022741"/>
    </source>
</evidence>
<dbReference type="InterPro" id="IPR045061">
    <property type="entry name" value="FtsZ/CetZ"/>
</dbReference>
<protein>
    <recommendedName>
        <fullName evidence="3">Cell division protein FtsZ C-terminal domain-containing protein</fullName>
    </recommendedName>
</protein>
<dbReference type="InterPro" id="IPR008280">
    <property type="entry name" value="Tub_FtsZ_C"/>
</dbReference>
<sequence>LLPKDGPLSTLIDDQRDFIIGFLKPKLEEIKGHLTRLECYAMMGNDDWLINMPFGFEGKRRFKIALKGFEHLKSITDMIVMIPNNALISYPSPSSMFFDAFKKSDEIAHRAVKAFSDILLTPRMLAMDFTDIKRAFPQGLARIGIGRAKESRPMIAVREAIRSPFSEGMPLRRAGTVICNMNLSGSETIEEIHDAFCLITEQSHKEADFFSSTQIDQKEKTVVTLIAGEN</sequence>
<proteinExistence type="predicted"/>
<dbReference type="PANTHER" id="PTHR30314">
    <property type="entry name" value="CELL DIVISION PROTEIN FTSZ-RELATED"/>
    <property type="match status" value="1"/>
</dbReference>
<dbReference type="AlphaFoldDB" id="X1U9R1"/>
<keyword evidence="1" id="KW-0547">Nucleotide-binding</keyword>
<dbReference type="Gene3D" id="3.40.50.1440">
    <property type="entry name" value="Tubulin/FtsZ, GTPase domain"/>
    <property type="match status" value="1"/>
</dbReference>
<organism evidence="4">
    <name type="scientific">marine sediment metagenome</name>
    <dbReference type="NCBI Taxonomy" id="412755"/>
    <lineage>
        <taxon>unclassified sequences</taxon>
        <taxon>metagenomes</taxon>
        <taxon>ecological metagenomes</taxon>
    </lineage>
</organism>
<dbReference type="GO" id="GO:0003924">
    <property type="term" value="F:GTPase activity"/>
    <property type="evidence" value="ECO:0007669"/>
    <property type="project" value="InterPro"/>
</dbReference>
<dbReference type="InterPro" id="IPR003008">
    <property type="entry name" value="Tubulin_FtsZ_GTPase"/>
</dbReference>
<feature type="non-terminal residue" evidence="4">
    <location>
        <position position="1"/>
    </location>
</feature>
<dbReference type="EMBL" id="BARW01020172">
    <property type="protein sequence ID" value="GAI89049.1"/>
    <property type="molecule type" value="Genomic_DNA"/>
</dbReference>
<comment type="caution">
    <text evidence="4">The sequence shown here is derived from an EMBL/GenBank/DDBJ whole genome shotgun (WGS) entry which is preliminary data.</text>
</comment>
<dbReference type="PANTHER" id="PTHR30314:SF3">
    <property type="entry name" value="MITOCHONDRIAL DIVISION PROTEIN FSZA"/>
    <property type="match status" value="1"/>
</dbReference>